<feature type="compositionally biased region" description="Basic and acidic residues" evidence="2">
    <location>
        <begin position="813"/>
        <end position="825"/>
    </location>
</feature>
<feature type="region of interest" description="Disordered" evidence="2">
    <location>
        <begin position="786"/>
        <end position="837"/>
    </location>
</feature>
<name>A0A9Q0KW93_9MAGN</name>
<feature type="transmembrane region" description="Helical" evidence="3">
    <location>
        <begin position="632"/>
        <end position="653"/>
    </location>
</feature>
<accession>A0A9Q0KW93</accession>
<comment type="caution">
    <text evidence="5">The sequence shown here is derived from an EMBL/GenBank/DDBJ whole genome shotgun (WGS) entry which is preliminary data.</text>
</comment>
<dbReference type="PROSITE" id="PS50297">
    <property type="entry name" value="ANK_REP_REGION"/>
    <property type="match status" value="1"/>
</dbReference>
<dbReference type="SUPFAM" id="SSF48403">
    <property type="entry name" value="Ankyrin repeat"/>
    <property type="match status" value="1"/>
</dbReference>
<evidence type="ECO:0000256" key="2">
    <source>
        <dbReference type="SAM" id="MobiDB-lite"/>
    </source>
</evidence>
<evidence type="ECO:0000313" key="6">
    <source>
        <dbReference type="Proteomes" id="UP001141806"/>
    </source>
</evidence>
<feature type="repeat" description="ANK" evidence="1">
    <location>
        <begin position="190"/>
        <end position="222"/>
    </location>
</feature>
<dbReference type="PANTHER" id="PTHR24177">
    <property type="entry name" value="CASKIN"/>
    <property type="match status" value="1"/>
</dbReference>
<dbReference type="PROSITE" id="PS50088">
    <property type="entry name" value="ANK_REPEAT"/>
    <property type="match status" value="1"/>
</dbReference>
<feature type="domain" description="PGG" evidence="4">
    <location>
        <begin position="547"/>
        <end position="654"/>
    </location>
</feature>
<dbReference type="AlphaFoldDB" id="A0A9Q0KW93"/>
<dbReference type="InterPro" id="IPR002110">
    <property type="entry name" value="Ankyrin_rpt"/>
</dbReference>
<keyword evidence="1" id="KW-0040">ANK repeat</keyword>
<feature type="compositionally biased region" description="Polar residues" evidence="2">
    <location>
        <begin position="788"/>
        <end position="812"/>
    </location>
</feature>
<sequence>MEDQMETKVSSVKEETPISMASEEALQENNPISLEDVPVLTRENHMTWKDKMEKFLKKEGLWGYVGATIPERENFSRDRVSALKKLGNIFEEKSEAMAQKYIKDLDARLIWSQLVTMYEFSHPTNTAIVDGDLTTVSEILSKNKRAPTAILTSEGELPLHLAVEKRREDVAMELIKNMSVEDLSRRRKYRGRTALHIAASDGKIDIVKEILKKDEKLATIQSKTTNMSTPIMVAASANEEEVVEYLYPITISQLANPKEVYRRDERKRAMASFLNCLIYTDFYGLALDLLRKYPSLVLTRDANRRTTILEISRRPSAFPSSFPTKTSGNGMLGSIFQNCMYSLPGCMNIYSEKLKHYESSELLKEMWKLVPNPDLDNLDDLHNLDLDPALPKKEKKGHHDSKLVEDAVVEGLFVAIENGIVEFIEETIKNWPQLLLHYSVFHHVISNRQEKIFDLIHHLGALKFDIVRTMDGGNLLSHQVAIKAPIHRLNLVTGAVLQMQRELLWYKEVDSIMSTFTNHNSIGNQEGKTPKLLFTEQHKELAKEGATWLKDTATQCMVVAALITTIMFAAVFTVPGSKGSDYVHGKFPIIFMISNILALCSSVASMLLFLAIITSRYAEEDFLSSLPRKLRIGLLFLFISIVGMMIAFVAAIFVMLPSQLLWVSSPIILLAAIPIILYASVELPLYFQLIFATSSVFGKGKFSDVSGKGKKIRFAEEFMFGGGGKGSLSESMEYQIKAYRRKQKEDFRIKQNGRNEVREKEHAQGGRDTLRILLFLSANSRHRPLSILQPNSTLPSNPSARVNSQRFTTVRSSPEKNHSSDEFRKQVMRSRNKKKQNICQPGLRRGVRTLLGGIFK</sequence>
<keyword evidence="3" id="KW-1133">Transmembrane helix</keyword>
<feature type="transmembrane region" description="Helical" evidence="3">
    <location>
        <begin position="557"/>
        <end position="577"/>
    </location>
</feature>
<evidence type="ECO:0000256" key="1">
    <source>
        <dbReference type="PROSITE-ProRule" id="PRU00023"/>
    </source>
</evidence>
<dbReference type="InterPro" id="IPR036770">
    <property type="entry name" value="Ankyrin_rpt-contain_sf"/>
</dbReference>
<evidence type="ECO:0000313" key="5">
    <source>
        <dbReference type="EMBL" id="KAJ4977861.1"/>
    </source>
</evidence>
<organism evidence="5 6">
    <name type="scientific">Protea cynaroides</name>
    <dbReference type="NCBI Taxonomy" id="273540"/>
    <lineage>
        <taxon>Eukaryota</taxon>
        <taxon>Viridiplantae</taxon>
        <taxon>Streptophyta</taxon>
        <taxon>Embryophyta</taxon>
        <taxon>Tracheophyta</taxon>
        <taxon>Spermatophyta</taxon>
        <taxon>Magnoliopsida</taxon>
        <taxon>Proteales</taxon>
        <taxon>Proteaceae</taxon>
        <taxon>Protea</taxon>
    </lineage>
</organism>
<feature type="compositionally biased region" description="Basic residues" evidence="2">
    <location>
        <begin position="826"/>
        <end position="836"/>
    </location>
</feature>
<keyword evidence="3" id="KW-0812">Transmembrane</keyword>
<dbReference type="OrthoDB" id="20872at2759"/>
<dbReference type="Proteomes" id="UP001141806">
    <property type="component" value="Unassembled WGS sequence"/>
</dbReference>
<evidence type="ECO:0000256" key="3">
    <source>
        <dbReference type="SAM" id="Phobius"/>
    </source>
</evidence>
<keyword evidence="6" id="KW-1185">Reference proteome</keyword>
<dbReference type="SMART" id="SM00248">
    <property type="entry name" value="ANK"/>
    <property type="match status" value="4"/>
</dbReference>
<protein>
    <recommendedName>
        <fullName evidence="4">PGG domain-containing protein</fullName>
    </recommendedName>
</protein>
<dbReference type="Pfam" id="PF13962">
    <property type="entry name" value="PGG"/>
    <property type="match status" value="1"/>
</dbReference>
<feature type="transmembrane region" description="Helical" evidence="3">
    <location>
        <begin position="589"/>
        <end position="612"/>
    </location>
</feature>
<dbReference type="Pfam" id="PF12796">
    <property type="entry name" value="Ank_2"/>
    <property type="match status" value="1"/>
</dbReference>
<proteinExistence type="predicted"/>
<dbReference type="PANTHER" id="PTHR24177:SF365">
    <property type="entry name" value="ANKYRIN REPEAT-CONTAINING PROTEIN NPR4-LIKE ISOFORM X1"/>
    <property type="match status" value="1"/>
</dbReference>
<reference evidence="5" key="1">
    <citation type="journal article" date="2023" name="Plant J.">
        <title>The genome of the king protea, Protea cynaroides.</title>
        <authorList>
            <person name="Chang J."/>
            <person name="Duong T.A."/>
            <person name="Schoeman C."/>
            <person name="Ma X."/>
            <person name="Roodt D."/>
            <person name="Barker N."/>
            <person name="Li Z."/>
            <person name="Van de Peer Y."/>
            <person name="Mizrachi E."/>
        </authorList>
    </citation>
    <scope>NUCLEOTIDE SEQUENCE</scope>
    <source>
        <tissue evidence="5">Young leaves</tissue>
    </source>
</reference>
<feature type="transmembrane region" description="Helical" evidence="3">
    <location>
        <begin position="660"/>
        <end position="679"/>
    </location>
</feature>
<dbReference type="InterPro" id="IPR026961">
    <property type="entry name" value="PGG_dom"/>
</dbReference>
<gene>
    <name evidence="5" type="ORF">NE237_008641</name>
</gene>
<evidence type="ECO:0000259" key="4">
    <source>
        <dbReference type="Pfam" id="PF13962"/>
    </source>
</evidence>
<dbReference type="GO" id="GO:0016020">
    <property type="term" value="C:membrane"/>
    <property type="evidence" value="ECO:0007669"/>
    <property type="project" value="TreeGrafter"/>
</dbReference>
<dbReference type="EMBL" id="JAMYWD010000002">
    <property type="protein sequence ID" value="KAJ4977861.1"/>
    <property type="molecule type" value="Genomic_DNA"/>
</dbReference>
<keyword evidence="3" id="KW-0472">Membrane</keyword>
<dbReference type="Gene3D" id="1.25.40.20">
    <property type="entry name" value="Ankyrin repeat-containing domain"/>
    <property type="match status" value="1"/>
</dbReference>